<feature type="chain" id="PRO_5032695787" evidence="2">
    <location>
        <begin position="19"/>
        <end position="400"/>
    </location>
</feature>
<comment type="caution">
    <text evidence="3">The sequence shown here is derived from an EMBL/GenBank/DDBJ whole genome shotgun (WGS) entry which is preliminary data.</text>
</comment>
<feature type="transmembrane region" description="Helical" evidence="1">
    <location>
        <begin position="276"/>
        <end position="297"/>
    </location>
</feature>
<evidence type="ECO:0000256" key="1">
    <source>
        <dbReference type="SAM" id="Phobius"/>
    </source>
</evidence>
<dbReference type="AlphaFoldDB" id="A0A812WZX3"/>
<keyword evidence="4" id="KW-1185">Reference proteome</keyword>
<sequence>MAVLGLVMAMAFPSHAWALIDVRLKPASRPLPPGHLARWSWQAPGAVQFNVTSKEKTLLDFYVVSGSRAELHWQRWIQEVEPACKQCPDFHLYQPLGGNETLLIVSNKDGQVGVQLEFVETLFGVESCMEECFLKPTDFVAAAVAAASLLCCGFLLSRSLARDEREGSGEGTGDARPWDEAWAPHLLQCKRPPKPAESWRAWILHACIVTYPWNPWCNDPLTFGFRCLVLVVSWGLTLFVSTLYGDVFGEWDRSSVRVGAGSLTDNGSGDGEAPSMAGVMLISSLSMLMETVLRILALSIFRCSLAASRVQRRWRTKASSLGLAAAVVAACVIYPLTDVLSKHRCGYVQHLFLQFLVSESVRGLPLAAVVASIQYGLLKAFGGGANLRELALSELSFDAS</sequence>
<keyword evidence="2" id="KW-0732">Signal</keyword>
<feature type="signal peptide" evidence="2">
    <location>
        <begin position="1"/>
        <end position="18"/>
    </location>
</feature>
<protein>
    <submittedName>
        <fullName evidence="3">Uncharacterized protein</fullName>
    </submittedName>
</protein>
<name>A0A812WZX3_9DINO</name>
<dbReference type="Proteomes" id="UP000601435">
    <property type="component" value="Unassembled WGS sequence"/>
</dbReference>
<keyword evidence="1" id="KW-0812">Transmembrane</keyword>
<evidence type="ECO:0000256" key="2">
    <source>
        <dbReference type="SAM" id="SignalP"/>
    </source>
</evidence>
<keyword evidence="1" id="KW-1133">Transmembrane helix</keyword>
<dbReference type="EMBL" id="CAJNJA010035709">
    <property type="protein sequence ID" value="CAE7710094.1"/>
    <property type="molecule type" value="Genomic_DNA"/>
</dbReference>
<gene>
    <name evidence="3" type="ORF">SNEC2469_LOCUS20495</name>
</gene>
<reference evidence="3" key="1">
    <citation type="submission" date="2021-02" db="EMBL/GenBank/DDBJ databases">
        <authorList>
            <person name="Dougan E. K."/>
            <person name="Rhodes N."/>
            <person name="Thang M."/>
            <person name="Chan C."/>
        </authorList>
    </citation>
    <scope>NUCLEOTIDE SEQUENCE</scope>
</reference>
<feature type="transmembrane region" description="Helical" evidence="1">
    <location>
        <begin position="139"/>
        <end position="156"/>
    </location>
</feature>
<evidence type="ECO:0000313" key="4">
    <source>
        <dbReference type="Proteomes" id="UP000601435"/>
    </source>
</evidence>
<feature type="transmembrane region" description="Helical" evidence="1">
    <location>
        <begin position="223"/>
        <end position="244"/>
    </location>
</feature>
<keyword evidence="1" id="KW-0472">Membrane</keyword>
<proteinExistence type="predicted"/>
<dbReference type="OrthoDB" id="440219at2759"/>
<accession>A0A812WZX3</accession>
<organism evidence="3 4">
    <name type="scientific">Symbiodinium necroappetens</name>
    <dbReference type="NCBI Taxonomy" id="1628268"/>
    <lineage>
        <taxon>Eukaryota</taxon>
        <taxon>Sar</taxon>
        <taxon>Alveolata</taxon>
        <taxon>Dinophyceae</taxon>
        <taxon>Suessiales</taxon>
        <taxon>Symbiodiniaceae</taxon>
        <taxon>Symbiodinium</taxon>
    </lineage>
</organism>
<feature type="transmembrane region" description="Helical" evidence="1">
    <location>
        <begin position="318"/>
        <end position="336"/>
    </location>
</feature>
<evidence type="ECO:0000313" key="3">
    <source>
        <dbReference type="EMBL" id="CAE7710094.1"/>
    </source>
</evidence>